<keyword evidence="5" id="KW-1185">Reference proteome</keyword>
<dbReference type="InterPro" id="IPR051070">
    <property type="entry name" value="NF-kappa-B_inhibitor"/>
</dbReference>
<dbReference type="Pfam" id="PF12796">
    <property type="entry name" value="Ank_2"/>
    <property type="match status" value="1"/>
</dbReference>
<organism evidence="4 5">
    <name type="scientific">Saccharibacillus alkalitolerans</name>
    <dbReference type="NCBI Taxonomy" id="2705290"/>
    <lineage>
        <taxon>Bacteria</taxon>
        <taxon>Bacillati</taxon>
        <taxon>Bacillota</taxon>
        <taxon>Bacilli</taxon>
        <taxon>Bacillales</taxon>
        <taxon>Paenibacillaceae</taxon>
        <taxon>Saccharibacillus</taxon>
    </lineage>
</organism>
<dbReference type="InterPro" id="IPR036770">
    <property type="entry name" value="Ankyrin_rpt-contain_sf"/>
</dbReference>
<evidence type="ECO:0000256" key="2">
    <source>
        <dbReference type="ARBA" id="ARBA00023043"/>
    </source>
</evidence>
<protein>
    <recommendedName>
        <fullName evidence="6">Ankyrin</fullName>
    </recommendedName>
</protein>
<evidence type="ECO:0000313" key="5">
    <source>
        <dbReference type="Proteomes" id="UP000800303"/>
    </source>
</evidence>
<dbReference type="RefSeq" id="WP_166278568.1">
    <property type="nucleotide sequence ID" value="NZ_JAAFGS010000010.1"/>
</dbReference>
<gene>
    <name evidence="4" type="ORF">GYN08_20565</name>
</gene>
<evidence type="ECO:0008006" key="6">
    <source>
        <dbReference type="Google" id="ProtNLM"/>
    </source>
</evidence>
<dbReference type="InterPro" id="IPR002110">
    <property type="entry name" value="Ankyrin_rpt"/>
</dbReference>
<dbReference type="PROSITE" id="PS50088">
    <property type="entry name" value="ANK_REPEAT"/>
    <property type="match status" value="1"/>
</dbReference>
<evidence type="ECO:0000256" key="1">
    <source>
        <dbReference type="ARBA" id="ARBA00022737"/>
    </source>
</evidence>
<keyword evidence="2 3" id="KW-0040">ANK repeat</keyword>
<evidence type="ECO:0000313" key="4">
    <source>
        <dbReference type="EMBL" id="NGZ77690.1"/>
    </source>
</evidence>
<feature type="repeat" description="ANK" evidence="3">
    <location>
        <begin position="103"/>
        <end position="135"/>
    </location>
</feature>
<dbReference type="SUPFAM" id="SSF48403">
    <property type="entry name" value="Ankyrin repeat"/>
    <property type="match status" value="1"/>
</dbReference>
<dbReference type="Proteomes" id="UP000800303">
    <property type="component" value="Unassembled WGS sequence"/>
</dbReference>
<dbReference type="Gene3D" id="1.25.40.20">
    <property type="entry name" value="Ankyrin repeat-containing domain"/>
    <property type="match status" value="1"/>
</dbReference>
<dbReference type="PANTHER" id="PTHR46680:SF3">
    <property type="entry name" value="NF-KAPPA-B INHIBITOR CACTUS"/>
    <property type="match status" value="1"/>
</dbReference>
<accession>A0ABX0FBC4</accession>
<sequence length="351" mass="38477">MAKKRKTLPKNFDEIIKAGDPAAFQDVFAKCEWDARGGYGKSTALSFYDIPPEWIRWLAEQGADVNAADQYGRTALHAHAGRPGGQVRLLLDLGADIEAADYQGDTPLFAAAAFFKPDAVRTLVAGGADIHAKNRSRQTPLEKALAACRNIHIFDMAEVGGILLDAGTPVTPKMQESVNKIGVEFEFRREGFNPDMLPQIDAGLSRLYELFGVSPVPRRQRHDGTSEIAVKAKDWQTQHEELWSLLVPASGPAPTAQGEAIRITGKVSHEILGNGGGNWDRDFREMLDQLIRFFGTGTPLAPELLQEAASLAKRVRGGDGDDEPARLCELAVRWVLDNPAPIAWEQPGYKR</sequence>
<comment type="caution">
    <text evidence="4">The sequence shown here is derived from an EMBL/GenBank/DDBJ whole genome shotgun (WGS) entry which is preliminary data.</text>
</comment>
<dbReference type="PROSITE" id="PS50297">
    <property type="entry name" value="ANK_REP_REGION"/>
    <property type="match status" value="1"/>
</dbReference>
<keyword evidence="1" id="KW-0677">Repeat</keyword>
<reference evidence="4 5" key="1">
    <citation type="submission" date="2020-01" db="EMBL/GenBank/DDBJ databases">
        <title>Polyphasic characterisation and genomic insights into a novel alkali tolerant bacterium VR-M41.</title>
        <authorList>
            <person name="Vemuluri V.R."/>
        </authorList>
    </citation>
    <scope>NUCLEOTIDE SEQUENCE [LARGE SCALE GENOMIC DNA]</scope>
    <source>
        <strain evidence="4 5">VR-M41</strain>
    </source>
</reference>
<dbReference type="SMART" id="SM00248">
    <property type="entry name" value="ANK"/>
    <property type="match status" value="2"/>
</dbReference>
<dbReference type="EMBL" id="JAAFGS010000010">
    <property type="protein sequence ID" value="NGZ77690.1"/>
    <property type="molecule type" value="Genomic_DNA"/>
</dbReference>
<name>A0ABX0FBC4_9BACL</name>
<dbReference type="PANTHER" id="PTHR46680">
    <property type="entry name" value="NF-KAPPA-B INHIBITOR ALPHA"/>
    <property type="match status" value="1"/>
</dbReference>
<proteinExistence type="predicted"/>
<evidence type="ECO:0000256" key="3">
    <source>
        <dbReference type="PROSITE-ProRule" id="PRU00023"/>
    </source>
</evidence>